<dbReference type="EMBL" id="BAABAT010000112">
    <property type="protein sequence ID" value="GAA4264202.1"/>
    <property type="molecule type" value="Genomic_DNA"/>
</dbReference>
<accession>A0ABP8DWA6</accession>
<sequence length="305" mass="33341">MALRDSSPGQPNLRVAVFNFEAGGLRDGRYNFSDLVRARGPVRADLVLLCEAKGWAGDGRRGLQSALAALDAETGLPYVGELAQCDRGPFGPAVLYNPVVVRLRCWHDATPATTPDDKRGLGEFELRGSGAPFSAVVQHWDPRSLVRRRQEAETVDRWGEHPVPVILGGDLNGTASGPHLPHCDWTQQQYVARSHRAVQGPPGVWTTDTAAVDHLIGRWDPARGERVDGAGFFAVNELAWQSGTPSQEAFRRTVNSDRGGGLLVDWLLANRALRDRYVPGTYLVHVPQTQPHPSDHRLVTASFAL</sequence>
<reference evidence="2" key="1">
    <citation type="journal article" date="2019" name="Int. J. Syst. Evol. Microbiol.">
        <title>The Global Catalogue of Microorganisms (GCM) 10K type strain sequencing project: providing services to taxonomists for standard genome sequencing and annotation.</title>
        <authorList>
            <consortium name="The Broad Institute Genomics Platform"/>
            <consortium name="The Broad Institute Genome Sequencing Center for Infectious Disease"/>
            <person name="Wu L."/>
            <person name="Ma J."/>
        </authorList>
    </citation>
    <scope>NUCLEOTIDE SEQUENCE [LARGE SCALE GENOMIC DNA]</scope>
    <source>
        <strain evidence="2">JCM 17441</strain>
    </source>
</reference>
<evidence type="ECO:0000313" key="2">
    <source>
        <dbReference type="Proteomes" id="UP001500620"/>
    </source>
</evidence>
<dbReference type="Proteomes" id="UP001500620">
    <property type="component" value="Unassembled WGS sequence"/>
</dbReference>
<protein>
    <recommendedName>
        <fullName evidence="3">Endonuclease/exonuclease/phosphatase domain-containing protein</fullName>
    </recommendedName>
</protein>
<comment type="caution">
    <text evidence="1">The sequence shown here is derived from an EMBL/GenBank/DDBJ whole genome shotgun (WGS) entry which is preliminary data.</text>
</comment>
<keyword evidence="2" id="KW-1185">Reference proteome</keyword>
<dbReference type="RefSeq" id="WP_345144668.1">
    <property type="nucleotide sequence ID" value="NZ_BAABAT010000112.1"/>
</dbReference>
<name>A0ABP8DWA6_9ACTN</name>
<evidence type="ECO:0008006" key="3">
    <source>
        <dbReference type="Google" id="ProtNLM"/>
    </source>
</evidence>
<dbReference type="Gene3D" id="3.60.10.10">
    <property type="entry name" value="Endonuclease/exonuclease/phosphatase"/>
    <property type="match status" value="1"/>
</dbReference>
<evidence type="ECO:0000313" key="1">
    <source>
        <dbReference type="EMBL" id="GAA4264202.1"/>
    </source>
</evidence>
<dbReference type="SUPFAM" id="SSF56219">
    <property type="entry name" value="DNase I-like"/>
    <property type="match status" value="1"/>
</dbReference>
<dbReference type="InterPro" id="IPR036691">
    <property type="entry name" value="Endo/exonu/phosph_ase_sf"/>
</dbReference>
<organism evidence="1 2">
    <name type="scientific">Dactylosporangium darangshiense</name>
    <dbReference type="NCBI Taxonomy" id="579108"/>
    <lineage>
        <taxon>Bacteria</taxon>
        <taxon>Bacillati</taxon>
        <taxon>Actinomycetota</taxon>
        <taxon>Actinomycetes</taxon>
        <taxon>Micromonosporales</taxon>
        <taxon>Micromonosporaceae</taxon>
        <taxon>Dactylosporangium</taxon>
    </lineage>
</organism>
<gene>
    <name evidence="1" type="ORF">GCM10022255_115660</name>
</gene>
<proteinExistence type="predicted"/>